<evidence type="ECO:0000313" key="2">
    <source>
        <dbReference type="EMBL" id="CAD1844158.1"/>
    </source>
</evidence>
<gene>
    <name evidence="2" type="ORF">CB5_LOCUS27369</name>
</gene>
<sequence>METLFEDLYTVEWDKVNLAVHYLKQSTKVWWKGVKRDRSPSLPPIAWEEFRGMLFSAYFPDSEKMKLQERFWKLRQGERSVRQYEREFSRIVHCIPNMIQDDKDKADCFVSGLRPDLYKAELILKSQTFAEVLDRALCIEQGNAFIQEERKSYYKKKRKRMTNEWIQWSVKFPADFGEFTLTIPSSRGPPQCTLYISDAFGHSEVFQTHLRSILIEVRITFRVFISLHLAYYYALPI</sequence>
<dbReference type="PANTHER" id="PTHR34482:SF49">
    <property type="entry name" value="RETROTRANSPOSON GAG DOMAIN-CONTAINING PROTEIN"/>
    <property type="match status" value="1"/>
</dbReference>
<protein>
    <recommendedName>
        <fullName evidence="1">Retrotransposon gag domain-containing protein</fullName>
    </recommendedName>
</protein>
<dbReference type="AlphaFoldDB" id="A0A6V7QMD3"/>
<dbReference type="Pfam" id="PF03732">
    <property type="entry name" value="Retrotrans_gag"/>
    <property type="match status" value="1"/>
</dbReference>
<dbReference type="EMBL" id="LR862137">
    <property type="protein sequence ID" value="CAD1844158.1"/>
    <property type="molecule type" value="Genomic_DNA"/>
</dbReference>
<feature type="domain" description="Retrotransposon gag" evidence="1">
    <location>
        <begin position="18"/>
        <end position="115"/>
    </location>
</feature>
<dbReference type="PANTHER" id="PTHR34482">
    <property type="entry name" value="DNA DAMAGE-INDUCIBLE PROTEIN 1-LIKE"/>
    <property type="match status" value="1"/>
</dbReference>
<proteinExistence type="predicted"/>
<accession>A0A6V7QMD3</accession>
<name>A0A6V7QMD3_ANACO</name>
<evidence type="ECO:0000259" key="1">
    <source>
        <dbReference type="Pfam" id="PF03732"/>
    </source>
</evidence>
<organism evidence="2">
    <name type="scientific">Ananas comosus var. bracteatus</name>
    <name type="common">red pineapple</name>
    <dbReference type="NCBI Taxonomy" id="296719"/>
    <lineage>
        <taxon>Eukaryota</taxon>
        <taxon>Viridiplantae</taxon>
        <taxon>Streptophyta</taxon>
        <taxon>Embryophyta</taxon>
        <taxon>Tracheophyta</taxon>
        <taxon>Spermatophyta</taxon>
        <taxon>Magnoliopsida</taxon>
        <taxon>Liliopsida</taxon>
        <taxon>Poales</taxon>
        <taxon>Bromeliaceae</taxon>
        <taxon>Bromelioideae</taxon>
        <taxon>Ananas</taxon>
    </lineage>
</organism>
<reference evidence="2" key="1">
    <citation type="submission" date="2020-07" db="EMBL/GenBank/DDBJ databases">
        <authorList>
            <person name="Lin J."/>
        </authorList>
    </citation>
    <scope>NUCLEOTIDE SEQUENCE</scope>
</reference>
<dbReference type="InterPro" id="IPR005162">
    <property type="entry name" value="Retrotrans_gag_dom"/>
</dbReference>